<reference evidence="1" key="1">
    <citation type="submission" date="2009-07" db="EMBL/GenBank/DDBJ databases">
        <authorList>
            <person name="Weinstock G."/>
            <person name="Sodergren E."/>
            <person name="Clifton S."/>
            <person name="Fulton L."/>
            <person name="Fulton B."/>
            <person name="Courtney L."/>
            <person name="Fronick C."/>
            <person name="Harrison M."/>
            <person name="Strong C."/>
            <person name="Farmer C."/>
            <person name="Delahaunty K."/>
            <person name="Markovic C."/>
            <person name="Hall O."/>
            <person name="Minx P."/>
            <person name="Tomlinson C."/>
            <person name="Mitreva M."/>
            <person name="Nelson J."/>
            <person name="Hou S."/>
            <person name="Wollam A."/>
            <person name="Pepin K.H."/>
            <person name="Johnson M."/>
            <person name="Bhonagiri V."/>
            <person name="Nash W.E."/>
            <person name="Warren W."/>
            <person name="Chinwalla A."/>
            <person name="Mardis E.R."/>
            <person name="Wilson R.K."/>
        </authorList>
    </citation>
    <scope>NUCLEOTIDE SEQUENCE [LARGE SCALE GENOMIC DNA]</scope>
    <source>
        <strain evidence="1">ATCC 29256</strain>
    </source>
</reference>
<dbReference type="EMBL" id="ACKO02000002">
    <property type="protein sequence ID" value="EET45742.1"/>
    <property type="molecule type" value="Genomic_DNA"/>
</dbReference>
<name>C6M1R4_NEISI</name>
<protein>
    <submittedName>
        <fullName evidence="1">Uncharacterized protein</fullName>
    </submittedName>
</protein>
<evidence type="ECO:0000313" key="1">
    <source>
        <dbReference type="EMBL" id="EET45742.1"/>
    </source>
</evidence>
<accession>C6M1R4</accession>
<proteinExistence type="predicted"/>
<gene>
    <name evidence="1" type="ORF">NEISICOT_00450</name>
</gene>
<dbReference type="AlphaFoldDB" id="C6M1R4"/>
<sequence length="39" mass="4697">MFSDDFIRPVWAKVSSVHPPHSAIWWHKGRLKRFSDDLF</sequence>
<keyword evidence="2" id="KW-1185">Reference proteome</keyword>
<comment type="caution">
    <text evidence="1">The sequence shown here is derived from an EMBL/GenBank/DDBJ whole genome shotgun (WGS) entry which is preliminary data.</text>
</comment>
<organism evidence="1 2">
    <name type="scientific">Neisseria sicca ATCC 29256</name>
    <dbReference type="NCBI Taxonomy" id="547045"/>
    <lineage>
        <taxon>Bacteria</taxon>
        <taxon>Pseudomonadati</taxon>
        <taxon>Pseudomonadota</taxon>
        <taxon>Betaproteobacteria</taxon>
        <taxon>Neisseriales</taxon>
        <taxon>Neisseriaceae</taxon>
        <taxon>Neisseria</taxon>
    </lineage>
</organism>
<evidence type="ECO:0000313" key="2">
    <source>
        <dbReference type="Proteomes" id="UP000005365"/>
    </source>
</evidence>
<dbReference type="Proteomes" id="UP000005365">
    <property type="component" value="Unassembled WGS sequence"/>
</dbReference>